<dbReference type="Pfam" id="PF13302">
    <property type="entry name" value="Acetyltransf_3"/>
    <property type="match status" value="1"/>
</dbReference>
<evidence type="ECO:0000313" key="3">
    <source>
        <dbReference type="Proteomes" id="UP000239663"/>
    </source>
</evidence>
<reference evidence="2 3" key="1">
    <citation type="submission" date="2017-12" db="EMBL/GenBank/DDBJ databases">
        <title>Taxonomic description and draft genome of Pradoshia cofamensis Gen. nov., sp. nov., a thermotolerant bacillale isolated from anterior gut of earthworm Eisenia fetida.</title>
        <authorList>
            <person name="Saha T."/>
            <person name="Chakraborty R."/>
        </authorList>
    </citation>
    <scope>NUCLEOTIDE SEQUENCE [LARGE SCALE GENOMIC DNA]</scope>
    <source>
        <strain evidence="2 3">EAG3</strain>
    </source>
</reference>
<keyword evidence="3" id="KW-1185">Reference proteome</keyword>
<dbReference type="PROSITE" id="PS51186">
    <property type="entry name" value="GNAT"/>
    <property type="match status" value="1"/>
</dbReference>
<dbReference type="OrthoDB" id="423921at2"/>
<dbReference type="EMBL" id="PKOZ01000018">
    <property type="protein sequence ID" value="PQD93897.1"/>
    <property type="molecule type" value="Genomic_DNA"/>
</dbReference>
<proteinExistence type="predicted"/>
<dbReference type="SUPFAM" id="SSF55729">
    <property type="entry name" value="Acyl-CoA N-acyltransferases (Nat)"/>
    <property type="match status" value="1"/>
</dbReference>
<dbReference type="PANTHER" id="PTHR43415">
    <property type="entry name" value="SPERMIDINE N(1)-ACETYLTRANSFERASE"/>
    <property type="match status" value="1"/>
</dbReference>
<sequence>MCYKLRERTEEDVKEFITWTYDGIYSFYDNNIQEEKIDGFIQSVNSEKQFSVVDENNNLIGNCEFYNVEDDGETILAVGVQMKPSLTGQGNGSNFVHTVVEQGRELLNFHHLELAVVEFNKRAIRTYEKIGFKKKGEFDNEIRGNTYNFIIMAKDWRC</sequence>
<accession>A0A2S7MVX4</accession>
<dbReference type="RefSeq" id="WP_104850731.1">
    <property type="nucleotide sequence ID" value="NZ_PKOZ01000018.1"/>
</dbReference>
<keyword evidence="2" id="KW-0808">Transferase</keyword>
<dbReference type="InterPro" id="IPR016181">
    <property type="entry name" value="Acyl_CoA_acyltransferase"/>
</dbReference>
<dbReference type="PANTHER" id="PTHR43415:SF3">
    <property type="entry name" value="GNAT-FAMILY ACETYLTRANSFERASE"/>
    <property type="match status" value="1"/>
</dbReference>
<dbReference type="Proteomes" id="UP000239663">
    <property type="component" value="Unassembled WGS sequence"/>
</dbReference>
<dbReference type="InterPro" id="IPR000182">
    <property type="entry name" value="GNAT_dom"/>
</dbReference>
<gene>
    <name evidence="2" type="ORF">CYL18_17210</name>
</gene>
<dbReference type="GO" id="GO:0016747">
    <property type="term" value="F:acyltransferase activity, transferring groups other than amino-acyl groups"/>
    <property type="evidence" value="ECO:0007669"/>
    <property type="project" value="InterPro"/>
</dbReference>
<dbReference type="AlphaFoldDB" id="A0A2S7MVX4"/>
<evidence type="ECO:0000313" key="2">
    <source>
        <dbReference type="EMBL" id="PQD93897.1"/>
    </source>
</evidence>
<feature type="domain" description="N-acetyltransferase" evidence="1">
    <location>
        <begin position="3"/>
        <end position="157"/>
    </location>
</feature>
<comment type="caution">
    <text evidence="2">The sequence shown here is derived from an EMBL/GenBank/DDBJ whole genome shotgun (WGS) entry which is preliminary data.</text>
</comment>
<evidence type="ECO:0000259" key="1">
    <source>
        <dbReference type="PROSITE" id="PS51186"/>
    </source>
</evidence>
<dbReference type="Gene3D" id="3.40.630.30">
    <property type="match status" value="1"/>
</dbReference>
<organism evidence="2 3">
    <name type="scientific">Pradoshia eiseniae</name>
    <dbReference type="NCBI Taxonomy" id="2064768"/>
    <lineage>
        <taxon>Bacteria</taxon>
        <taxon>Bacillati</taxon>
        <taxon>Bacillota</taxon>
        <taxon>Bacilli</taxon>
        <taxon>Bacillales</taxon>
        <taxon>Bacillaceae</taxon>
        <taxon>Pradoshia</taxon>
    </lineage>
</organism>
<protein>
    <submittedName>
        <fullName evidence="2">N-acetyltransferase</fullName>
    </submittedName>
</protein>
<name>A0A2S7MVX4_9BACI</name>